<proteinExistence type="predicted"/>
<organism evidence="2 3">
    <name type="scientific">Toxoplasma gondii VAND</name>
    <dbReference type="NCBI Taxonomy" id="933077"/>
    <lineage>
        <taxon>Eukaryota</taxon>
        <taxon>Sar</taxon>
        <taxon>Alveolata</taxon>
        <taxon>Apicomplexa</taxon>
        <taxon>Conoidasida</taxon>
        <taxon>Coccidia</taxon>
        <taxon>Eucoccidiorida</taxon>
        <taxon>Eimeriorina</taxon>
        <taxon>Sarcocystidae</taxon>
        <taxon>Toxoplasma</taxon>
    </lineage>
</organism>
<keyword evidence="1" id="KW-1133">Transmembrane helix</keyword>
<keyword evidence="1 2" id="KW-0812">Transmembrane</keyword>
<accession>A0A086Q7I4</accession>
<reference evidence="2 3" key="1">
    <citation type="submission" date="2014-08" db="EMBL/GenBank/DDBJ databases">
        <authorList>
            <person name="Sibley D."/>
            <person name="Venepally P."/>
            <person name="Karamycheva S."/>
            <person name="Hadjithomas M."/>
            <person name="Khan A."/>
            <person name="Brunk B."/>
            <person name="Roos D."/>
            <person name="Caler E."/>
            <person name="Lorenzi H."/>
        </authorList>
    </citation>
    <scope>NUCLEOTIDE SEQUENCE [LARGE SCALE GENOMIC DNA]</scope>
    <source>
        <strain evidence="2 3">VAND</strain>
    </source>
</reference>
<dbReference type="AlphaFoldDB" id="A0A086Q7I4"/>
<dbReference type="EMBL" id="AEYJ02000632">
    <property type="protein sequence ID" value="KFH08566.1"/>
    <property type="molecule type" value="Genomic_DNA"/>
</dbReference>
<name>A0A086Q7I4_TOXGO</name>
<feature type="transmembrane region" description="Helical" evidence="1">
    <location>
        <begin position="54"/>
        <end position="72"/>
    </location>
</feature>
<sequence length="162" mass="18060">MNRAVRFPKALEFSYFGGCLNTGPQLPKPTRTVQASDERTLQVIFCSKAEGHRSTIFVLLAVIACSILLYSHEAAKFSVLSSKIRLSRVDPLTSRRYGHLPTVLTSDFHLEFQVSALGLDASCSPASLRFLESSMSGPTAIQRSAGKLYLAFRRKDFQQSRW</sequence>
<dbReference type="Proteomes" id="UP000028840">
    <property type="component" value="Unassembled WGS sequence"/>
</dbReference>
<comment type="caution">
    <text evidence="2">The sequence shown here is derived from an EMBL/GenBank/DDBJ whole genome shotgun (WGS) entry which is preliminary data.</text>
</comment>
<dbReference type="VEuPathDB" id="ToxoDB:TGVAND_360630"/>
<evidence type="ECO:0000313" key="3">
    <source>
        <dbReference type="Proteomes" id="UP000028840"/>
    </source>
</evidence>
<evidence type="ECO:0000313" key="2">
    <source>
        <dbReference type="EMBL" id="KFH08566.1"/>
    </source>
</evidence>
<keyword evidence="1" id="KW-0472">Membrane</keyword>
<gene>
    <name evidence="2" type="ORF">TGVAND_360630</name>
</gene>
<protein>
    <submittedName>
        <fullName evidence="2">Putative transmembrane protein</fullName>
    </submittedName>
</protein>
<evidence type="ECO:0000256" key="1">
    <source>
        <dbReference type="SAM" id="Phobius"/>
    </source>
</evidence>
<reference evidence="2 3" key="2">
    <citation type="journal article" date="2015" name="Eukaryot. Cell">
        <title>Genetic mapping reveals that sinefungin resistance in Toxoplasma gondii is controlled by a putative amino acid transporter locus that can be used as a negative selectable marker.</title>
        <authorList>
            <person name="Behnke M.S."/>
            <person name="Khan A."/>
            <person name="Sibley L.D."/>
        </authorList>
    </citation>
    <scope>NUCLEOTIDE SEQUENCE [LARGE SCALE GENOMIC DNA]</scope>
    <source>
        <strain evidence="2 3">VAND</strain>
    </source>
</reference>